<evidence type="ECO:0000313" key="3">
    <source>
        <dbReference type="Proteomes" id="UP000071118"/>
    </source>
</evidence>
<dbReference type="RefSeq" id="XP_016652901.1">
    <property type="nucleotide sequence ID" value="XM_016799695.1"/>
</dbReference>
<evidence type="ECO:0000256" key="1">
    <source>
        <dbReference type="SAM" id="Phobius"/>
    </source>
</evidence>
<keyword evidence="1" id="KW-1133">Transmembrane helix</keyword>
<keyword evidence="1" id="KW-0812">Transmembrane</keyword>
<dbReference type="NCBIfam" id="TIGR01590">
    <property type="entry name" value="yir-bir-cir_Pla"/>
    <property type="match status" value="1"/>
</dbReference>
<dbReference type="KEGG" id="pcb:PCHAS_1300301"/>
<protein>
    <submittedName>
        <fullName evidence="2">CIR protein</fullName>
    </submittedName>
</protein>
<accession>A0A4V0K9V6</accession>
<dbReference type="EMBL" id="LK022890">
    <property type="protein sequence ID" value="VTZ69959.1"/>
    <property type="molecule type" value="Genomic_DNA"/>
</dbReference>
<organism evidence="2 3">
    <name type="scientific">Plasmodium chabaudi chabaudi</name>
    <dbReference type="NCBI Taxonomy" id="31271"/>
    <lineage>
        <taxon>Eukaryota</taxon>
        <taxon>Sar</taxon>
        <taxon>Alveolata</taxon>
        <taxon>Apicomplexa</taxon>
        <taxon>Aconoidasida</taxon>
        <taxon>Haemosporida</taxon>
        <taxon>Plasmodiidae</taxon>
        <taxon>Plasmodium</taxon>
        <taxon>Plasmodium (Vinckeia)</taxon>
    </lineage>
</organism>
<keyword evidence="3" id="KW-1185">Reference proteome</keyword>
<gene>
    <name evidence="2" type="ORF">PCHAS_1300301</name>
</gene>
<feature type="transmembrane region" description="Helical" evidence="1">
    <location>
        <begin position="244"/>
        <end position="263"/>
    </location>
</feature>
<reference evidence="2 3" key="1">
    <citation type="journal article" date="2014" name="BMC Biol.">
        <title>A comprehensive evaluation of rodent malaria parasite genomes and gene expression.</title>
        <authorList>
            <person name="Otto T.D."/>
            <person name="Bohme U."/>
            <person name="Jackson A.P."/>
            <person name="Hunt M."/>
            <person name="Franke-Fayard B."/>
            <person name="Hoeijmakers W.A."/>
            <person name="Religa A.A."/>
            <person name="Robertson L."/>
            <person name="Sanders M."/>
            <person name="Ogun S.A."/>
            <person name="Cunningham D."/>
            <person name="Erhart A."/>
            <person name="Billker O."/>
            <person name="Khan S.M."/>
            <person name="Stunnenberg H.G."/>
            <person name="Langhorne J."/>
            <person name="Holder A.A."/>
            <person name="Waters A.P."/>
            <person name="Newbold C.I."/>
            <person name="Pain A."/>
            <person name="Berriman M."/>
            <person name="Janse C.J."/>
        </authorList>
    </citation>
    <scope>NUCLEOTIDE SEQUENCE [LARGE SCALE GENOMIC DNA]</scope>
    <source>
        <strain evidence="2 3">AS</strain>
    </source>
</reference>
<dbReference type="GeneID" id="3494437"/>
<sequence length="308" mass="35938">MADFMCRMFYNVWDDFPDQLDNGNYKFNDDDYFDNLFTDKNYGNDIDKVNAISFWLFEKNLWDSSSSSINAKSNTDIVHYIVIWLIYMLRLKGDGQNGNVMKFHNTCINPAQGYTNSIKDTNTNAYNIYKNLIDSKLLLMNEGIKDISKIYDAFKSLCNMYNGFDDDDSDCTKNLNDAKKFVEKYKILLNNNDTDIEGSLYCQILSILSTDYYNFISQCYEKKVGCDKFPSLPDCSRCSSTKNALISITFIFVAISIFLGFAYKHSLFGFGKRSQKQYLREKRKKIKKKVYNYILLEESDYSKNSNNY</sequence>
<name>A0A4V0K9V6_PLACU</name>
<dbReference type="Proteomes" id="UP000071118">
    <property type="component" value="Chromosome 13"/>
</dbReference>
<proteinExistence type="predicted"/>
<dbReference type="VEuPathDB" id="PlasmoDB:PCHAS_1300301"/>
<evidence type="ECO:0000313" key="2">
    <source>
        <dbReference type="EMBL" id="VTZ69959.1"/>
    </source>
</evidence>
<keyword evidence="1" id="KW-0472">Membrane</keyword>
<dbReference type="Pfam" id="PF06022">
    <property type="entry name" value="Cir_Bir_Yir"/>
    <property type="match status" value="1"/>
</dbReference>
<dbReference type="AlphaFoldDB" id="A0A4V0K9V6"/>
<dbReference type="InterPro" id="IPR006477">
    <property type="entry name" value="Yir_bir_cir"/>
</dbReference>
<dbReference type="OrthoDB" id="373191at2759"/>